<evidence type="ECO:0000313" key="4">
    <source>
        <dbReference type="Proteomes" id="UP001501752"/>
    </source>
</evidence>
<sequence length="143" mass="15176">MRPLPVEPAFHRRLAFPARSAPDVSAGIDFTRGTLRAWHPGADPAAIADIVLVAAELLANAAEHAGGPLALELCRTPVNRIRIEVTDATPARPRVQSLSPDTPHGHGLRIIDRLAHAWGCHPGDGGKTVWAECDLPPPATHAP</sequence>
<keyword evidence="3" id="KW-0547">Nucleotide-binding</keyword>
<dbReference type="PANTHER" id="PTHR35526">
    <property type="entry name" value="ANTI-SIGMA-F FACTOR RSBW-RELATED"/>
    <property type="match status" value="1"/>
</dbReference>
<dbReference type="InterPro" id="IPR036890">
    <property type="entry name" value="HATPase_C_sf"/>
</dbReference>
<keyword evidence="1" id="KW-0418">Kinase</keyword>
<keyword evidence="4" id="KW-1185">Reference proteome</keyword>
<dbReference type="Proteomes" id="UP001501752">
    <property type="component" value="Unassembled WGS sequence"/>
</dbReference>
<reference evidence="4" key="1">
    <citation type="journal article" date="2019" name="Int. J. Syst. Evol. Microbiol.">
        <title>The Global Catalogue of Microorganisms (GCM) 10K type strain sequencing project: providing services to taxonomists for standard genome sequencing and annotation.</title>
        <authorList>
            <consortium name="The Broad Institute Genomics Platform"/>
            <consortium name="The Broad Institute Genome Sequencing Center for Infectious Disease"/>
            <person name="Wu L."/>
            <person name="Ma J."/>
        </authorList>
    </citation>
    <scope>NUCLEOTIDE SEQUENCE [LARGE SCALE GENOMIC DNA]</scope>
    <source>
        <strain evidence="4">JCM 13006</strain>
    </source>
</reference>
<feature type="domain" description="Histidine kinase/HSP90-like ATPase" evidence="2">
    <location>
        <begin position="33"/>
        <end position="131"/>
    </location>
</feature>
<evidence type="ECO:0000256" key="1">
    <source>
        <dbReference type="ARBA" id="ARBA00022527"/>
    </source>
</evidence>
<name>A0ABP9EP74_9ACTN</name>
<evidence type="ECO:0000313" key="3">
    <source>
        <dbReference type="EMBL" id="GAA4877423.1"/>
    </source>
</evidence>
<keyword evidence="3" id="KW-0067">ATP-binding</keyword>
<dbReference type="EMBL" id="BAABIS010000001">
    <property type="protein sequence ID" value="GAA4877423.1"/>
    <property type="molecule type" value="Genomic_DNA"/>
</dbReference>
<comment type="caution">
    <text evidence="3">The sequence shown here is derived from an EMBL/GenBank/DDBJ whole genome shotgun (WGS) entry which is preliminary data.</text>
</comment>
<dbReference type="Pfam" id="PF13581">
    <property type="entry name" value="HATPase_c_2"/>
    <property type="match status" value="1"/>
</dbReference>
<dbReference type="SUPFAM" id="SSF55874">
    <property type="entry name" value="ATPase domain of HSP90 chaperone/DNA topoisomerase II/histidine kinase"/>
    <property type="match status" value="1"/>
</dbReference>
<keyword evidence="1" id="KW-0723">Serine/threonine-protein kinase</keyword>
<accession>A0ABP9EP74</accession>
<dbReference type="PANTHER" id="PTHR35526:SF3">
    <property type="entry name" value="ANTI-SIGMA-F FACTOR RSBW"/>
    <property type="match status" value="1"/>
</dbReference>
<dbReference type="InterPro" id="IPR050267">
    <property type="entry name" value="Anti-sigma-factor_SerPK"/>
</dbReference>
<evidence type="ECO:0000259" key="2">
    <source>
        <dbReference type="Pfam" id="PF13581"/>
    </source>
</evidence>
<keyword evidence="1" id="KW-0808">Transferase</keyword>
<proteinExistence type="predicted"/>
<protein>
    <submittedName>
        <fullName evidence="3">ATP-binding protein</fullName>
    </submittedName>
</protein>
<dbReference type="InterPro" id="IPR003594">
    <property type="entry name" value="HATPase_dom"/>
</dbReference>
<dbReference type="RefSeq" id="WP_345700622.1">
    <property type="nucleotide sequence ID" value="NZ_BAABIS010000001.1"/>
</dbReference>
<gene>
    <name evidence="3" type="ORF">GCM10023235_66730</name>
</gene>
<dbReference type="Gene3D" id="3.30.565.10">
    <property type="entry name" value="Histidine kinase-like ATPase, C-terminal domain"/>
    <property type="match status" value="1"/>
</dbReference>
<organism evidence="3 4">
    <name type="scientific">Kitasatospora terrestris</name>
    <dbReference type="NCBI Taxonomy" id="258051"/>
    <lineage>
        <taxon>Bacteria</taxon>
        <taxon>Bacillati</taxon>
        <taxon>Actinomycetota</taxon>
        <taxon>Actinomycetes</taxon>
        <taxon>Kitasatosporales</taxon>
        <taxon>Streptomycetaceae</taxon>
        <taxon>Kitasatospora</taxon>
    </lineage>
</organism>
<dbReference type="CDD" id="cd16936">
    <property type="entry name" value="HATPase_RsbW-like"/>
    <property type="match status" value="1"/>
</dbReference>
<dbReference type="GO" id="GO:0005524">
    <property type="term" value="F:ATP binding"/>
    <property type="evidence" value="ECO:0007669"/>
    <property type="project" value="UniProtKB-KW"/>
</dbReference>